<dbReference type="AlphaFoldDB" id="A0A8J5CCM6"/>
<comment type="caution">
    <text evidence="1">The sequence shown here is derived from an EMBL/GenBank/DDBJ whole genome shotgun (WGS) entry which is preliminary data.</text>
</comment>
<accession>A0A8J5CCM6</accession>
<evidence type="ECO:0000313" key="2">
    <source>
        <dbReference type="Proteomes" id="UP000734854"/>
    </source>
</evidence>
<protein>
    <submittedName>
        <fullName evidence="1">Uncharacterized protein</fullName>
    </submittedName>
</protein>
<dbReference type="PANTHER" id="PTHR31722:SF62">
    <property type="entry name" value="EMB|CAB62433.1"/>
    <property type="match status" value="1"/>
</dbReference>
<keyword evidence="2" id="KW-1185">Reference proteome</keyword>
<gene>
    <name evidence="1" type="ORF">ZIOFF_070137</name>
</gene>
<proteinExistence type="predicted"/>
<evidence type="ECO:0000313" key="1">
    <source>
        <dbReference type="EMBL" id="KAG6472662.1"/>
    </source>
</evidence>
<reference evidence="1 2" key="1">
    <citation type="submission" date="2020-08" db="EMBL/GenBank/DDBJ databases">
        <title>Plant Genome Project.</title>
        <authorList>
            <person name="Zhang R.-G."/>
        </authorList>
    </citation>
    <scope>NUCLEOTIDE SEQUENCE [LARGE SCALE GENOMIC DNA]</scope>
    <source>
        <tissue evidence="1">Rhizome</tissue>
    </source>
</reference>
<dbReference type="PANTHER" id="PTHR31722">
    <property type="entry name" value="OS06G0675200 PROTEIN"/>
    <property type="match status" value="1"/>
</dbReference>
<name>A0A8J5CCM6_ZINOF</name>
<sequence>MQHRLAILMQIQIEIEMLCLYIDRAMSSSGTQKVLFSSFPGMACINMQLGADRQALRGVPAGGAPPPMSPRVSFSSDFAVEPPAVQRLPPADPNFEFAAGGESATIDADQLFFKGRLLPLKDSGQRPRGATTLREELIRSPAGNEEWHGRPLRGSPIKWKELLGLKKPHCSFVAVPLPAPPPAKKKQNDKPTQNELISVMDSGEPIKIQSFKVDCMNGRDQNQV</sequence>
<dbReference type="EMBL" id="JACMSC010000020">
    <property type="protein sequence ID" value="KAG6472662.1"/>
    <property type="molecule type" value="Genomic_DNA"/>
</dbReference>
<organism evidence="1 2">
    <name type="scientific">Zingiber officinale</name>
    <name type="common">Ginger</name>
    <name type="synonym">Amomum zingiber</name>
    <dbReference type="NCBI Taxonomy" id="94328"/>
    <lineage>
        <taxon>Eukaryota</taxon>
        <taxon>Viridiplantae</taxon>
        <taxon>Streptophyta</taxon>
        <taxon>Embryophyta</taxon>
        <taxon>Tracheophyta</taxon>
        <taxon>Spermatophyta</taxon>
        <taxon>Magnoliopsida</taxon>
        <taxon>Liliopsida</taxon>
        <taxon>Zingiberales</taxon>
        <taxon>Zingiberaceae</taxon>
        <taxon>Zingiber</taxon>
    </lineage>
</organism>
<dbReference type="Proteomes" id="UP000734854">
    <property type="component" value="Unassembled WGS sequence"/>
</dbReference>